<keyword evidence="1" id="KW-0812">Transmembrane</keyword>
<keyword evidence="1" id="KW-1133">Transmembrane helix</keyword>
<evidence type="ECO:0000259" key="2">
    <source>
        <dbReference type="Pfam" id="PF13471"/>
    </source>
</evidence>
<dbReference type="Proteomes" id="UP000515369">
    <property type="component" value="Chromosome"/>
</dbReference>
<feature type="transmembrane region" description="Helical" evidence="1">
    <location>
        <begin position="21"/>
        <end position="41"/>
    </location>
</feature>
<dbReference type="InterPro" id="IPR053521">
    <property type="entry name" value="McjB-like"/>
</dbReference>
<gene>
    <name evidence="3" type="ORF">H3H32_33535</name>
</gene>
<keyword evidence="1" id="KW-0472">Membrane</keyword>
<evidence type="ECO:0000313" key="3">
    <source>
        <dbReference type="EMBL" id="QMW02767.1"/>
    </source>
</evidence>
<sequence>MKNWWKRLREFSNLTLTDKLLLIHTAMVLTLVRLGLKLLSFQQFRTLYGKLLTVNKSANTSDTLISRRVWAIQKISTPLAAVCLPQALALAYFLRKDKGIELIVGVQKKHTFEAHAWVEKSGRILIGESPDNSFKPLWVWQ</sequence>
<dbReference type="AlphaFoldDB" id="A0A7G5GV75"/>
<protein>
    <submittedName>
        <fullName evidence="3">Lasso peptide biosynthesis B2 protein</fullName>
    </submittedName>
</protein>
<reference evidence="3 4" key="1">
    <citation type="submission" date="2020-07" db="EMBL/GenBank/DDBJ databases">
        <title>Spirosoma foliorum sp. nov., isolated from the leaves on the Nejang mountain Korea, Republic of.</title>
        <authorList>
            <person name="Ho H."/>
            <person name="Lee Y.-J."/>
            <person name="Nurcahyanto D.-A."/>
            <person name="Kim S.-G."/>
        </authorList>
    </citation>
    <scope>NUCLEOTIDE SEQUENCE [LARGE SCALE GENOMIC DNA]</scope>
    <source>
        <strain evidence="3 4">PL0136</strain>
    </source>
</reference>
<dbReference type="InterPro" id="IPR032708">
    <property type="entry name" value="McjB_C"/>
</dbReference>
<dbReference type="Pfam" id="PF13471">
    <property type="entry name" value="Transglut_core3"/>
    <property type="match status" value="1"/>
</dbReference>
<accession>A0A7G5GV75</accession>
<dbReference type="NCBIfam" id="NF033537">
    <property type="entry name" value="lasso_biosyn_B2"/>
    <property type="match status" value="1"/>
</dbReference>
<dbReference type="RefSeq" id="WP_182460062.1">
    <property type="nucleotide sequence ID" value="NZ_CP059732.1"/>
</dbReference>
<evidence type="ECO:0000313" key="4">
    <source>
        <dbReference type="Proteomes" id="UP000515369"/>
    </source>
</evidence>
<organism evidence="3 4">
    <name type="scientific">Spirosoma foliorum</name>
    <dbReference type="NCBI Taxonomy" id="2710596"/>
    <lineage>
        <taxon>Bacteria</taxon>
        <taxon>Pseudomonadati</taxon>
        <taxon>Bacteroidota</taxon>
        <taxon>Cytophagia</taxon>
        <taxon>Cytophagales</taxon>
        <taxon>Cytophagaceae</taxon>
        <taxon>Spirosoma</taxon>
    </lineage>
</organism>
<feature type="domain" description="Microcin J25-processing protein McjB C-terminal" evidence="2">
    <location>
        <begin position="27"/>
        <end position="138"/>
    </location>
</feature>
<evidence type="ECO:0000256" key="1">
    <source>
        <dbReference type="SAM" id="Phobius"/>
    </source>
</evidence>
<dbReference type="KEGG" id="sfol:H3H32_33535"/>
<name>A0A7G5GV75_9BACT</name>
<proteinExistence type="predicted"/>
<dbReference type="EMBL" id="CP059732">
    <property type="protein sequence ID" value="QMW02767.1"/>
    <property type="molecule type" value="Genomic_DNA"/>
</dbReference>
<keyword evidence="4" id="KW-1185">Reference proteome</keyword>